<feature type="compositionally biased region" description="Polar residues" evidence="1">
    <location>
        <begin position="181"/>
        <end position="194"/>
    </location>
</feature>
<keyword evidence="2" id="KW-0812">Transmembrane</keyword>
<organism evidence="3 4">
    <name type="scientific">Orchesella cincta</name>
    <name type="common">Springtail</name>
    <name type="synonym">Podura cincta</name>
    <dbReference type="NCBI Taxonomy" id="48709"/>
    <lineage>
        <taxon>Eukaryota</taxon>
        <taxon>Metazoa</taxon>
        <taxon>Ecdysozoa</taxon>
        <taxon>Arthropoda</taxon>
        <taxon>Hexapoda</taxon>
        <taxon>Collembola</taxon>
        <taxon>Entomobryomorpha</taxon>
        <taxon>Entomobryoidea</taxon>
        <taxon>Orchesellidae</taxon>
        <taxon>Orchesellinae</taxon>
        <taxon>Orchesella</taxon>
    </lineage>
</organism>
<dbReference type="AlphaFoldDB" id="A0A1D2MND9"/>
<dbReference type="Gene3D" id="2.60.20.10">
    <property type="entry name" value="Crystallins"/>
    <property type="match status" value="1"/>
</dbReference>
<comment type="caution">
    <text evidence="3">The sequence shown here is derived from an EMBL/GenBank/DDBJ whole genome shotgun (WGS) entry which is preliminary data.</text>
</comment>
<dbReference type="OMA" id="CFLLCEH"/>
<proteinExistence type="predicted"/>
<feature type="region of interest" description="Disordered" evidence="1">
    <location>
        <begin position="118"/>
        <end position="194"/>
    </location>
</feature>
<accession>A0A1D2MND9</accession>
<dbReference type="OrthoDB" id="10577814at2759"/>
<feature type="compositionally biased region" description="Low complexity" evidence="1">
    <location>
        <begin position="131"/>
        <end position="142"/>
    </location>
</feature>
<dbReference type="SUPFAM" id="SSF49695">
    <property type="entry name" value="gamma-Crystallin-like"/>
    <property type="match status" value="1"/>
</dbReference>
<evidence type="ECO:0000256" key="1">
    <source>
        <dbReference type="SAM" id="MobiDB-lite"/>
    </source>
</evidence>
<evidence type="ECO:0000313" key="4">
    <source>
        <dbReference type="Proteomes" id="UP000094527"/>
    </source>
</evidence>
<evidence type="ECO:0000256" key="2">
    <source>
        <dbReference type="SAM" id="Phobius"/>
    </source>
</evidence>
<keyword evidence="4" id="KW-1185">Reference proteome</keyword>
<evidence type="ECO:0000313" key="3">
    <source>
        <dbReference type="EMBL" id="ODM94600.1"/>
    </source>
</evidence>
<reference evidence="3 4" key="1">
    <citation type="journal article" date="2016" name="Genome Biol. Evol.">
        <title>Gene Family Evolution Reflects Adaptation to Soil Environmental Stressors in the Genome of the Collembolan Orchesella cincta.</title>
        <authorList>
            <person name="Faddeeva-Vakhrusheva A."/>
            <person name="Derks M.F."/>
            <person name="Anvar S.Y."/>
            <person name="Agamennone V."/>
            <person name="Suring W."/>
            <person name="Smit S."/>
            <person name="van Straalen N.M."/>
            <person name="Roelofs D."/>
        </authorList>
    </citation>
    <scope>NUCLEOTIDE SEQUENCE [LARGE SCALE GENOMIC DNA]</scope>
    <source>
        <tissue evidence="3">Mixed pool</tissue>
    </source>
</reference>
<keyword evidence="2" id="KW-1133">Transmembrane helix</keyword>
<dbReference type="Proteomes" id="UP000094527">
    <property type="component" value="Unassembled WGS sequence"/>
</dbReference>
<gene>
    <name evidence="3" type="ORF">Ocin01_12086</name>
</gene>
<dbReference type="InterPro" id="IPR011024">
    <property type="entry name" value="G_crystallin-like"/>
</dbReference>
<sequence>MSLLPTIFHVIFSYIVIGLMRFATVDAAPIVLFEDAQFKGINSTFQIGESTCVNLVGKLNDFYSSVDSMGVCFLLCEHVNCRGKCEKVGGKLRDLSNIGLNDLVSSLSLCDDGDDDATAANQDHQDVQPDTPSTTTTTTSTRIFRRRSISTTITAPSRNRKRTKATRSTARKTRTRKSRKLTQITLPSLSPSTA</sequence>
<feature type="compositionally biased region" description="Basic residues" evidence="1">
    <location>
        <begin position="158"/>
        <end position="180"/>
    </location>
</feature>
<dbReference type="EMBL" id="LJIJ01000783">
    <property type="protein sequence ID" value="ODM94600.1"/>
    <property type="molecule type" value="Genomic_DNA"/>
</dbReference>
<feature type="transmembrane region" description="Helical" evidence="2">
    <location>
        <begin position="6"/>
        <end position="33"/>
    </location>
</feature>
<name>A0A1D2MND9_ORCCI</name>
<protein>
    <submittedName>
        <fullName evidence="3">Epidermal differentiation-specific protein</fullName>
    </submittedName>
</protein>
<keyword evidence="2" id="KW-0472">Membrane</keyword>